<keyword evidence="3" id="KW-1185">Reference proteome</keyword>
<dbReference type="RefSeq" id="WP_344622840.1">
    <property type="nucleotide sequence ID" value="NZ_BAAALD010000010.1"/>
</dbReference>
<dbReference type="EMBL" id="BAAALD010000010">
    <property type="protein sequence ID" value="GAA1075960.1"/>
    <property type="molecule type" value="Genomic_DNA"/>
</dbReference>
<dbReference type="Proteomes" id="UP001499987">
    <property type="component" value="Unassembled WGS sequence"/>
</dbReference>
<feature type="region of interest" description="Disordered" evidence="1">
    <location>
        <begin position="1"/>
        <end position="54"/>
    </location>
</feature>
<sequence length="54" mass="6099">MNHNDVARRTEHDLPARSITPKAVACDGHVEERTAPRRLTRALPARNLVREGSR</sequence>
<evidence type="ECO:0000313" key="3">
    <source>
        <dbReference type="Proteomes" id="UP001499987"/>
    </source>
</evidence>
<reference evidence="3" key="1">
    <citation type="journal article" date="2019" name="Int. J. Syst. Evol. Microbiol.">
        <title>The Global Catalogue of Microorganisms (GCM) 10K type strain sequencing project: providing services to taxonomists for standard genome sequencing and annotation.</title>
        <authorList>
            <consortium name="The Broad Institute Genomics Platform"/>
            <consortium name="The Broad Institute Genome Sequencing Center for Infectious Disease"/>
            <person name="Wu L."/>
            <person name="Ma J."/>
        </authorList>
    </citation>
    <scope>NUCLEOTIDE SEQUENCE [LARGE SCALE GENOMIC DNA]</scope>
    <source>
        <strain evidence="3">JCM 13002</strain>
    </source>
</reference>
<gene>
    <name evidence="2" type="ORF">GCM10009663_16600</name>
</gene>
<feature type="compositionally biased region" description="Basic and acidic residues" evidence="1">
    <location>
        <begin position="1"/>
        <end position="15"/>
    </location>
</feature>
<name>A0ABP4DXE2_9ACTN</name>
<evidence type="ECO:0000313" key="2">
    <source>
        <dbReference type="EMBL" id="GAA1075960.1"/>
    </source>
</evidence>
<comment type="caution">
    <text evidence="2">The sequence shown here is derived from an EMBL/GenBank/DDBJ whole genome shotgun (WGS) entry which is preliminary data.</text>
</comment>
<organism evidence="2 3">
    <name type="scientific">Kitasatospora arboriphila</name>
    <dbReference type="NCBI Taxonomy" id="258052"/>
    <lineage>
        <taxon>Bacteria</taxon>
        <taxon>Bacillati</taxon>
        <taxon>Actinomycetota</taxon>
        <taxon>Actinomycetes</taxon>
        <taxon>Kitasatosporales</taxon>
        <taxon>Streptomycetaceae</taxon>
        <taxon>Kitasatospora</taxon>
    </lineage>
</organism>
<proteinExistence type="predicted"/>
<accession>A0ABP4DXE2</accession>
<evidence type="ECO:0000256" key="1">
    <source>
        <dbReference type="SAM" id="MobiDB-lite"/>
    </source>
</evidence>
<protein>
    <submittedName>
        <fullName evidence="2">Uncharacterized protein</fullName>
    </submittedName>
</protein>